<evidence type="ECO:0000313" key="8">
    <source>
        <dbReference type="Proteomes" id="UP001516400"/>
    </source>
</evidence>
<dbReference type="AlphaFoldDB" id="A0ABD2NJF2"/>
<accession>A0ABD2NJF2</accession>
<gene>
    <name evidence="7" type="ORF">HHI36_016210</name>
</gene>
<dbReference type="Gene3D" id="3.20.20.80">
    <property type="entry name" value="Glycosidases"/>
    <property type="match status" value="1"/>
</dbReference>
<dbReference type="InterPro" id="IPR017853">
    <property type="entry name" value="GH"/>
</dbReference>
<evidence type="ECO:0008006" key="9">
    <source>
        <dbReference type="Google" id="ProtNLM"/>
    </source>
</evidence>
<dbReference type="InterPro" id="IPR049167">
    <property type="entry name" value="GH39_C"/>
</dbReference>
<proteinExistence type="inferred from homology"/>
<feature type="active site" description="Proton donor" evidence="4">
    <location>
        <position position="172"/>
    </location>
</feature>
<dbReference type="InterPro" id="IPR049166">
    <property type="entry name" value="GH39_cat"/>
</dbReference>
<feature type="domain" description="Alpha-L-iduronidase C-terminal" evidence="6">
    <location>
        <begin position="532"/>
        <end position="626"/>
    </location>
</feature>
<evidence type="ECO:0000256" key="3">
    <source>
        <dbReference type="ARBA" id="ARBA00023295"/>
    </source>
</evidence>
<comment type="similarity">
    <text evidence="1">Belongs to the glycosyl hydrolase 39 family.</text>
</comment>
<dbReference type="PRINTS" id="PR00745">
    <property type="entry name" value="GLHYDRLASE39"/>
</dbReference>
<dbReference type="SUPFAM" id="SSF51011">
    <property type="entry name" value="Glycosyl hydrolase domain"/>
    <property type="match status" value="1"/>
</dbReference>
<evidence type="ECO:0000256" key="1">
    <source>
        <dbReference type="ARBA" id="ARBA00008875"/>
    </source>
</evidence>
<dbReference type="Gene3D" id="2.60.40.10">
    <property type="entry name" value="Immunoglobulins"/>
    <property type="match status" value="1"/>
</dbReference>
<dbReference type="InterPro" id="IPR051923">
    <property type="entry name" value="Glycosyl_Hydrolase_39"/>
</dbReference>
<protein>
    <recommendedName>
        <fullName evidence="9">Alpha-L-iduronidase</fullName>
    </recommendedName>
</protein>
<reference evidence="7 8" key="1">
    <citation type="journal article" date="2021" name="BMC Biol.">
        <title>Horizontally acquired antibacterial genes associated with adaptive radiation of ladybird beetles.</title>
        <authorList>
            <person name="Li H.S."/>
            <person name="Tang X.F."/>
            <person name="Huang Y.H."/>
            <person name="Xu Z.Y."/>
            <person name="Chen M.L."/>
            <person name="Du X.Y."/>
            <person name="Qiu B.Y."/>
            <person name="Chen P.T."/>
            <person name="Zhang W."/>
            <person name="Slipinski A."/>
            <person name="Escalona H.E."/>
            <person name="Waterhouse R.M."/>
            <person name="Zwick A."/>
            <person name="Pang H."/>
        </authorList>
    </citation>
    <scope>NUCLEOTIDE SEQUENCE [LARGE SCALE GENOMIC DNA]</scope>
    <source>
        <strain evidence="7">SYSU2018</strain>
    </source>
</reference>
<keyword evidence="3" id="KW-0326">Glycosidase</keyword>
<dbReference type="PANTHER" id="PTHR12631">
    <property type="entry name" value="ALPHA-L-IDURONIDASE"/>
    <property type="match status" value="1"/>
</dbReference>
<sequence>MKFSIHIFCTIIIFKMMYPCDTSKLIIIANSENAARFNNHFWKSTGLCPLAPKEKIHEYLLGTSERTNLKIIASLPNKAVNYVRIHWLMDLLFVRFKNRINFDYMDELFDMLRELRLKPIFEIMGRSFPSDIENLVNPLTYWSNLTYTIVSRYIERFGVEEVSTWKFETWNEPDLIAYNVMNFTLKEYLDYVNGCARGLKSAFNGQKANPNNAISRLGGPAGLFRTENHPLCWGLLKSCRGVKKAECPIQFVSFHRKGDSDVSGLLNGTLQLLDLLREKFPDLEEMPIANDEADLLKNWSRDEEWRSDARYAAMVALVVIRFHKEIILGRGKRVEILSNDNGFMNYHPYYFTQRTLLTRFQMNLTIPPHDQFIKKPVYSVMGLLSYLGDTLLEEIFEEQDVLMSSLSTKISKPNYSAIATLLVYVNDTEVSPFKNKTININLKNLEFGGKYVVYFLNNFETNPYQVWLEAGSPFYPEKDVRKEMRNNEEPKRLKDPQEFSPGSFEVTVNISIPSVVLLHACYEPRYPPGRVTDLTIQNVTRYEVLLNWSDENMINLCIRTYEVEFESRCGNGGNYGIFRRVNLNDIIFLSYHHSPTGDGECEATRGRYRVRAVDYWDRPGHYSDIVCHPPRLY</sequence>
<keyword evidence="8" id="KW-1185">Reference proteome</keyword>
<name>A0ABD2NJF2_9CUCU</name>
<dbReference type="Proteomes" id="UP001516400">
    <property type="component" value="Unassembled WGS sequence"/>
</dbReference>
<organism evidence="7 8">
    <name type="scientific">Cryptolaemus montrouzieri</name>
    <dbReference type="NCBI Taxonomy" id="559131"/>
    <lineage>
        <taxon>Eukaryota</taxon>
        <taxon>Metazoa</taxon>
        <taxon>Ecdysozoa</taxon>
        <taxon>Arthropoda</taxon>
        <taxon>Hexapoda</taxon>
        <taxon>Insecta</taxon>
        <taxon>Pterygota</taxon>
        <taxon>Neoptera</taxon>
        <taxon>Endopterygota</taxon>
        <taxon>Coleoptera</taxon>
        <taxon>Polyphaga</taxon>
        <taxon>Cucujiformia</taxon>
        <taxon>Coccinelloidea</taxon>
        <taxon>Coccinellidae</taxon>
        <taxon>Scymninae</taxon>
        <taxon>Scymnini</taxon>
        <taxon>Cryptolaemus</taxon>
    </lineage>
</organism>
<dbReference type="InterPro" id="IPR000514">
    <property type="entry name" value="Glyco_hydro_39"/>
</dbReference>
<evidence type="ECO:0000256" key="4">
    <source>
        <dbReference type="PIRSR" id="PIRSR600514-1"/>
    </source>
</evidence>
<dbReference type="FunFam" id="3.20.20.80:FF:000245">
    <property type="entry name" value="Histone H2B"/>
    <property type="match status" value="1"/>
</dbReference>
<feature type="domain" description="Glycosyl hydrolases family 39 N-terminal catalytic" evidence="5">
    <location>
        <begin position="31"/>
        <end position="492"/>
    </location>
</feature>
<dbReference type="Gene3D" id="2.60.40.1500">
    <property type="entry name" value="Glycosyl hydrolase domain, family 39"/>
    <property type="match status" value="1"/>
</dbReference>
<evidence type="ECO:0000256" key="2">
    <source>
        <dbReference type="ARBA" id="ARBA00022801"/>
    </source>
</evidence>
<dbReference type="GO" id="GO:0016798">
    <property type="term" value="F:hydrolase activity, acting on glycosyl bonds"/>
    <property type="evidence" value="ECO:0007669"/>
    <property type="project" value="UniProtKB-KW"/>
</dbReference>
<dbReference type="PANTHER" id="PTHR12631:SF8">
    <property type="entry name" value="ALPHA-L-IDURONIDASE"/>
    <property type="match status" value="1"/>
</dbReference>
<evidence type="ECO:0000259" key="6">
    <source>
        <dbReference type="Pfam" id="PF21200"/>
    </source>
</evidence>
<dbReference type="Pfam" id="PF01229">
    <property type="entry name" value="Glyco_hydro_39"/>
    <property type="match status" value="1"/>
</dbReference>
<keyword evidence="2" id="KW-0378">Hydrolase</keyword>
<evidence type="ECO:0000313" key="7">
    <source>
        <dbReference type="EMBL" id="KAL3278674.1"/>
    </source>
</evidence>
<dbReference type="InterPro" id="IPR049165">
    <property type="entry name" value="GH39_as"/>
</dbReference>
<dbReference type="SUPFAM" id="SSF51445">
    <property type="entry name" value="(Trans)glycosidases"/>
    <property type="match status" value="1"/>
</dbReference>
<dbReference type="Pfam" id="PF21200">
    <property type="entry name" value="Glyco_hydro_39_C"/>
    <property type="match status" value="1"/>
</dbReference>
<comment type="caution">
    <text evidence="7">The sequence shown here is derived from an EMBL/GenBank/DDBJ whole genome shotgun (WGS) entry which is preliminary data.</text>
</comment>
<dbReference type="PROSITE" id="PS01027">
    <property type="entry name" value="GLYCOSYL_HYDROL_F39"/>
    <property type="match status" value="1"/>
</dbReference>
<evidence type="ECO:0000259" key="5">
    <source>
        <dbReference type="Pfam" id="PF01229"/>
    </source>
</evidence>
<dbReference type="EMBL" id="JABFTP020000124">
    <property type="protein sequence ID" value="KAL3278674.1"/>
    <property type="molecule type" value="Genomic_DNA"/>
</dbReference>
<dbReference type="InterPro" id="IPR013783">
    <property type="entry name" value="Ig-like_fold"/>
</dbReference>